<evidence type="ECO:0000313" key="3">
    <source>
        <dbReference type="Proteomes" id="UP000494135"/>
    </source>
</evidence>
<protein>
    <submittedName>
        <fullName evidence="2">Uncharacterized protein</fullName>
    </submittedName>
</protein>
<proteinExistence type="predicted"/>
<reference evidence="2 3" key="1">
    <citation type="submission" date="2020-04" db="EMBL/GenBank/DDBJ databases">
        <authorList>
            <person name="De Canck E."/>
        </authorList>
    </citation>
    <scope>NUCLEOTIDE SEQUENCE [LARGE SCALE GENOMIC DNA]</scope>
    <source>
        <strain evidence="2 3">LMG 29660</strain>
    </source>
</reference>
<gene>
    <name evidence="2" type="ORF">LMG29660_00420</name>
</gene>
<evidence type="ECO:0000256" key="1">
    <source>
        <dbReference type="SAM" id="MobiDB-lite"/>
    </source>
</evidence>
<dbReference type="AlphaFoldDB" id="A0A6J5D3C8"/>
<feature type="region of interest" description="Disordered" evidence="1">
    <location>
        <begin position="78"/>
        <end position="98"/>
    </location>
</feature>
<organism evidence="2 3">
    <name type="scientific">Burkholderia puraquae</name>
    <dbReference type="NCBI Taxonomy" id="1904757"/>
    <lineage>
        <taxon>Bacteria</taxon>
        <taxon>Pseudomonadati</taxon>
        <taxon>Pseudomonadota</taxon>
        <taxon>Betaproteobacteria</taxon>
        <taxon>Burkholderiales</taxon>
        <taxon>Burkholderiaceae</taxon>
        <taxon>Burkholderia</taxon>
        <taxon>Burkholderia cepacia complex</taxon>
    </lineage>
</organism>
<name>A0A6J5D3C8_9BURK</name>
<sequence>MSIKNRGQDLKIASVRDGPIVHGGTGHTRKHAVGCIAQADRVQPRRFHPRSCVPAWRTRPSSACRRCRLRSGDVAWPMTTTDSPHPRRRNAGHSHDVPVRHVPDRHAALRGASVGTTGFTRRRDDSPENDRCAWPALCRARASRNAMCDAGRLITACNVRVEDEGAVRRRDTMRLSGGARDYAATGMRCRPFPGISVEITGNRLPSSCRKVVFATD</sequence>
<evidence type="ECO:0000313" key="2">
    <source>
        <dbReference type="EMBL" id="CAB3747126.1"/>
    </source>
</evidence>
<dbReference type="Proteomes" id="UP000494135">
    <property type="component" value="Unassembled WGS sequence"/>
</dbReference>
<dbReference type="EMBL" id="CADIKG010000001">
    <property type="protein sequence ID" value="CAB3747126.1"/>
    <property type="molecule type" value="Genomic_DNA"/>
</dbReference>
<accession>A0A6J5D3C8</accession>